<evidence type="ECO:0000256" key="1">
    <source>
        <dbReference type="ARBA" id="ARBA00001946"/>
    </source>
</evidence>
<evidence type="ECO:0000256" key="11">
    <source>
        <dbReference type="RuleBase" id="RU003783"/>
    </source>
</evidence>
<comment type="caution">
    <text evidence="14">The sequence shown here is derived from an EMBL/GenBank/DDBJ whole genome shotgun (WGS) entry which is preliminary data.</text>
</comment>
<evidence type="ECO:0000256" key="12">
    <source>
        <dbReference type="RuleBase" id="RU003784"/>
    </source>
</evidence>
<feature type="site" description="Interaction with substrate tRNA" evidence="10">
    <location>
        <position position="132"/>
    </location>
</feature>
<evidence type="ECO:0000313" key="15">
    <source>
        <dbReference type="Proteomes" id="UP000051448"/>
    </source>
</evidence>
<dbReference type="EMBL" id="AZDX01000005">
    <property type="protein sequence ID" value="KRL07741.1"/>
    <property type="molecule type" value="Genomic_DNA"/>
</dbReference>
<comment type="cofactor">
    <cofactor evidence="1 10">
        <name>Mg(2+)</name>
        <dbReference type="ChEBI" id="CHEBI:18420"/>
    </cofactor>
</comment>
<evidence type="ECO:0000313" key="14">
    <source>
        <dbReference type="EMBL" id="KRL07741.1"/>
    </source>
</evidence>
<comment type="subunit">
    <text evidence="10">Monomer.</text>
</comment>
<dbReference type="InterPro" id="IPR018022">
    <property type="entry name" value="IPT"/>
</dbReference>
<evidence type="ECO:0000256" key="10">
    <source>
        <dbReference type="HAMAP-Rule" id="MF_00185"/>
    </source>
</evidence>
<proteinExistence type="inferred from homology"/>
<dbReference type="SUPFAM" id="SSF52540">
    <property type="entry name" value="P-loop containing nucleoside triphosphate hydrolases"/>
    <property type="match status" value="2"/>
</dbReference>
<evidence type="ECO:0000256" key="4">
    <source>
        <dbReference type="ARBA" id="ARBA00022679"/>
    </source>
</evidence>
<feature type="site" description="Interaction with substrate tRNA" evidence="10">
    <location>
        <position position="107"/>
    </location>
</feature>
<dbReference type="GO" id="GO:0005524">
    <property type="term" value="F:ATP binding"/>
    <property type="evidence" value="ECO:0007669"/>
    <property type="project" value="UniProtKB-UniRule"/>
</dbReference>
<keyword evidence="8 10" id="KW-0460">Magnesium</keyword>
<accession>A0A0R1MI72</accession>
<reference evidence="14 15" key="1">
    <citation type="journal article" date="2015" name="Genome Announc.">
        <title>Expanding the biotechnology potential of lactobacilli through comparative genomics of 213 strains and associated genera.</title>
        <authorList>
            <person name="Sun Z."/>
            <person name="Harris H.M."/>
            <person name="McCann A."/>
            <person name="Guo C."/>
            <person name="Argimon S."/>
            <person name="Zhang W."/>
            <person name="Yang X."/>
            <person name="Jeffery I.B."/>
            <person name="Cooney J.C."/>
            <person name="Kagawa T.F."/>
            <person name="Liu W."/>
            <person name="Song Y."/>
            <person name="Salvetti E."/>
            <person name="Wrobel A."/>
            <person name="Rasinkangas P."/>
            <person name="Parkhill J."/>
            <person name="Rea M.C."/>
            <person name="O'Sullivan O."/>
            <person name="Ritari J."/>
            <person name="Douillard F.P."/>
            <person name="Paul Ross R."/>
            <person name="Yang R."/>
            <person name="Briner A.E."/>
            <person name="Felis G.E."/>
            <person name="de Vos W.M."/>
            <person name="Barrangou R."/>
            <person name="Klaenhammer T.R."/>
            <person name="Caufield P.W."/>
            <person name="Cui Y."/>
            <person name="Zhang H."/>
            <person name="O'Toole P.W."/>
        </authorList>
    </citation>
    <scope>NUCLEOTIDE SEQUENCE [LARGE SCALE GENOMIC DNA]</scope>
    <source>
        <strain evidence="14 15">DSM 19519</strain>
    </source>
</reference>
<feature type="binding site" evidence="10">
    <location>
        <begin position="18"/>
        <end position="23"/>
    </location>
    <ligand>
        <name>substrate</name>
    </ligand>
</feature>
<dbReference type="STRING" id="1423759.FC92_GL001689"/>
<gene>
    <name evidence="10" type="primary">miaA</name>
    <name evidence="14" type="ORF">FC92_GL001689</name>
</gene>
<evidence type="ECO:0000256" key="13">
    <source>
        <dbReference type="RuleBase" id="RU003785"/>
    </source>
</evidence>
<dbReference type="AlphaFoldDB" id="A0A0R1MI72"/>
<evidence type="ECO:0000256" key="9">
    <source>
        <dbReference type="ARBA" id="ARBA00049563"/>
    </source>
</evidence>
<comment type="similarity">
    <text evidence="3 10 13">Belongs to the IPP transferase family.</text>
</comment>
<evidence type="ECO:0000256" key="7">
    <source>
        <dbReference type="ARBA" id="ARBA00022840"/>
    </source>
</evidence>
<dbReference type="InterPro" id="IPR039657">
    <property type="entry name" value="Dimethylallyltransferase"/>
</dbReference>
<dbReference type="Gene3D" id="1.10.20.140">
    <property type="match status" value="1"/>
</dbReference>
<keyword evidence="15" id="KW-1185">Reference proteome</keyword>
<evidence type="ECO:0000256" key="5">
    <source>
        <dbReference type="ARBA" id="ARBA00022694"/>
    </source>
</evidence>
<evidence type="ECO:0000256" key="2">
    <source>
        <dbReference type="ARBA" id="ARBA00003213"/>
    </source>
</evidence>
<dbReference type="Proteomes" id="UP000051448">
    <property type="component" value="Unassembled WGS sequence"/>
</dbReference>
<dbReference type="HAMAP" id="MF_00185">
    <property type="entry name" value="IPP_trans"/>
    <property type="match status" value="1"/>
</dbReference>
<comment type="caution">
    <text evidence="10">Lacks conserved residue(s) required for the propagation of feature annotation.</text>
</comment>
<dbReference type="NCBIfam" id="TIGR00174">
    <property type="entry name" value="miaA"/>
    <property type="match status" value="1"/>
</dbReference>
<protein>
    <recommendedName>
        <fullName evidence="10">tRNA dimethylallyltransferase</fullName>
        <ecNumber evidence="10">2.5.1.75</ecNumber>
    </recommendedName>
    <alternativeName>
        <fullName evidence="10">Dimethylallyl diphosphate:tRNA dimethylallyltransferase</fullName>
        <shortName evidence="10">DMAPP:tRNA dimethylallyltransferase</shortName>
        <shortName evidence="10">DMATase</shortName>
    </alternativeName>
    <alternativeName>
        <fullName evidence="10">Isopentenyl-diphosphate:tRNA isopentenyltransferase</fullName>
        <shortName evidence="10">IPP transferase</shortName>
        <shortName evidence="10">IPPT</shortName>
        <shortName evidence="10">IPTase</shortName>
    </alternativeName>
</protein>
<dbReference type="PANTHER" id="PTHR11088">
    <property type="entry name" value="TRNA DIMETHYLALLYLTRANSFERASE"/>
    <property type="match status" value="1"/>
</dbReference>
<dbReference type="GO" id="GO:0052381">
    <property type="term" value="F:tRNA dimethylallyltransferase activity"/>
    <property type="evidence" value="ECO:0007669"/>
    <property type="project" value="UniProtKB-UniRule"/>
</dbReference>
<feature type="region of interest" description="Interaction with substrate tRNA" evidence="10">
    <location>
        <begin position="41"/>
        <end position="44"/>
    </location>
</feature>
<dbReference type="Gene3D" id="3.40.50.300">
    <property type="entry name" value="P-loop containing nucleotide triphosphate hydrolases"/>
    <property type="match status" value="1"/>
</dbReference>
<evidence type="ECO:0000256" key="3">
    <source>
        <dbReference type="ARBA" id="ARBA00005842"/>
    </source>
</evidence>
<dbReference type="PANTHER" id="PTHR11088:SF60">
    <property type="entry name" value="TRNA DIMETHYLALLYLTRANSFERASE"/>
    <property type="match status" value="1"/>
</dbReference>
<dbReference type="PATRIC" id="fig|1423759.3.peg.1762"/>
<keyword evidence="7 10" id="KW-0067">ATP-binding</keyword>
<feature type="binding site" evidence="10">
    <location>
        <begin position="16"/>
        <end position="23"/>
    </location>
    <ligand>
        <name>ATP</name>
        <dbReference type="ChEBI" id="CHEBI:30616"/>
    </ligand>
</feature>
<dbReference type="EC" id="2.5.1.75" evidence="10"/>
<evidence type="ECO:0000256" key="6">
    <source>
        <dbReference type="ARBA" id="ARBA00022741"/>
    </source>
</evidence>
<dbReference type="InterPro" id="IPR027417">
    <property type="entry name" value="P-loop_NTPase"/>
</dbReference>
<name>A0A0R1MI72_9LACO</name>
<comment type="catalytic activity">
    <reaction evidence="9 10 11">
        <text>adenosine(37) in tRNA + dimethylallyl diphosphate = N(6)-dimethylallyladenosine(37) in tRNA + diphosphate</text>
        <dbReference type="Rhea" id="RHEA:26482"/>
        <dbReference type="Rhea" id="RHEA-COMP:10162"/>
        <dbReference type="Rhea" id="RHEA-COMP:10375"/>
        <dbReference type="ChEBI" id="CHEBI:33019"/>
        <dbReference type="ChEBI" id="CHEBI:57623"/>
        <dbReference type="ChEBI" id="CHEBI:74411"/>
        <dbReference type="ChEBI" id="CHEBI:74415"/>
        <dbReference type="EC" id="2.5.1.75"/>
    </reaction>
</comment>
<sequence length="316" mass="35967">MKGVFSLAYKVIVIVGPTAVGKTALSLELAQMFDAEIISGDSMQVYRGLDIGTAKATEEERKLIPHHLIDIREIQQHFTVADFVCDAQRKIKEINDRNKLPLIVGGTGFYLQALLDGYHLGGNEVKGDGKIRAKYQKFALENGNNALWAYLNSIDELAAKQIPLNNVRRIIRAIEVYEMTGHKFSEQVDRPNEEIDALVIGLNTERNVLYKRIEQRVDQMMQDGLLDEARWLFYEGGAKFQAGKGIGYKELFPFIDGKGSLEDGVAEIKKNSRHYAKRQLTWFRNKMNVTWFDLVSNETDVVKIKKTVIEWLKERG</sequence>
<keyword evidence="6 10" id="KW-0547">Nucleotide-binding</keyword>
<keyword evidence="4 10" id="KW-0808">Transferase</keyword>
<comment type="function">
    <text evidence="2 10 12">Catalyzes the transfer of a dimethylallyl group onto the adenine at position 37 in tRNAs that read codons beginning with uridine, leading to the formation of N6-(dimethylallyl)adenosine (i(6)A).</text>
</comment>
<evidence type="ECO:0000256" key="8">
    <source>
        <dbReference type="ARBA" id="ARBA00022842"/>
    </source>
</evidence>
<keyword evidence="5 10" id="KW-0819">tRNA processing</keyword>
<dbReference type="Pfam" id="PF01715">
    <property type="entry name" value="IPPT"/>
    <property type="match status" value="1"/>
</dbReference>
<organism evidence="14 15">
    <name type="scientific">Liquorilactobacillus hordei DSM 19519</name>
    <dbReference type="NCBI Taxonomy" id="1423759"/>
    <lineage>
        <taxon>Bacteria</taxon>
        <taxon>Bacillati</taxon>
        <taxon>Bacillota</taxon>
        <taxon>Bacilli</taxon>
        <taxon>Lactobacillales</taxon>
        <taxon>Lactobacillaceae</taxon>
        <taxon>Liquorilactobacillus</taxon>
    </lineage>
</organism>
<dbReference type="GO" id="GO:0006400">
    <property type="term" value="P:tRNA modification"/>
    <property type="evidence" value="ECO:0007669"/>
    <property type="project" value="TreeGrafter"/>
</dbReference>